<dbReference type="PROSITE" id="PS51819">
    <property type="entry name" value="VOC"/>
    <property type="match status" value="1"/>
</dbReference>
<dbReference type="CDD" id="cd08342">
    <property type="entry name" value="HPPD_N_like"/>
    <property type="match status" value="1"/>
</dbReference>
<keyword evidence="5" id="KW-0479">Metal-binding</keyword>
<dbReference type="CDD" id="cd07250">
    <property type="entry name" value="HPPD_C_like"/>
    <property type="match status" value="1"/>
</dbReference>
<evidence type="ECO:0000256" key="2">
    <source>
        <dbReference type="ARBA" id="ARBA00005162"/>
    </source>
</evidence>
<feature type="domain" description="VOC" evidence="11">
    <location>
        <begin position="24"/>
        <end position="155"/>
    </location>
</feature>
<dbReference type="PANTHER" id="PTHR11959">
    <property type="entry name" value="4-HYDROXYPHENYLPYRUVATE DIOXYGENASE"/>
    <property type="match status" value="1"/>
</dbReference>
<evidence type="ECO:0000259" key="11">
    <source>
        <dbReference type="PROSITE" id="PS51819"/>
    </source>
</evidence>
<accession>A0ABM1DYC2</accession>
<dbReference type="InterPro" id="IPR041735">
    <property type="entry name" value="4OHPhenylPyrv_dOase_C"/>
</dbReference>
<comment type="cofactor">
    <cofactor evidence="1">
        <name>Fe cation</name>
        <dbReference type="ChEBI" id="CHEBI:24875"/>
    </cofactor>
</comment>
<comment type="pathway">
    <text evidence="2">Amino-acid degradation; L-phenylalanine degradation; acetoacetate and fumarate from L-phenylalanine: step 3/6.</text>
</comment>
<dbReference type="GeneID" id="106807184"/>
<sequence length="359" mass="40524">MTSRVQGTTYVDKGEKPEKGRFLHFDHVTFWVGNAKQAAAHYCICMGFEPVAYKGLETGSRQVVSHVVRQNKILFQFQSALNPYDKEYGDHLVKHGDGVKDVAFTVEDCDAIVERVLQRGGKLVKEPWVESDEHGSIKMAVVQTYGDTTHTLVERGNYAGLFMPGYVKPLVDNVVLATLPPIGLNFVDHCVGNQPDNEMESATQWYQKNLLFHRFWSVDDSQIHTQYSALRSIVVTNYEETIKMPINEPACGMRKSQIQVGACSVRKSQIQVGACGMRKSQIQAICTVTEDFDVLQKLNILIDFDDNGYLLQLFTKPMQDRPTLFLEVIQRHNHQGFGAGNFKSLFEAIELEQEARGNL</sequence>
<keyword evidence="12" id="KW-1185">Reference proteome</keyword>
<evidence type="ECO:0000256" key="3">
    <source>
        <dbReference type="ARBA" id="ARBA00005877"/>
    </source>
</evidence>
<dbReference type="InterPro" id="IPR041736">
    <property type="entry name" value="4OHPhenylPyrv_dOase_N"/>
</dbReference>
<protein>
    <recommendedName>
        <fullName evidence="4 10">4-hydroxyphenylpyruvate dioxygenase</fullName>
    </recommendedName>
</protein>
<evidence type="ECO:0000256" key="1">
    <source>
        <dbReference type="ARBA" id="ARBA00001962"/>
    </source>
</evidence>
<evidence type="ECO:0000256" key="7">
    <source>
        <dbReference type="ARBA" id="ARBA00022878"/>
    </source>
</evidence>
<keyword evidence="9" id="KW-0585">Phenylalanine catabolism</keyword>
<proteinExistence type="inferred from homology"/>
<comment type="similarity">
    <text evidence="3 10">Belongs to the 4HPPD family.</text>
</comment>
<evidence type="ECO:0000256" key="9">
    <source>
        <dbReference type="ARBA" id="ARBA00023232"/>
    </source>
</evidence>
<keyword evidence="7" id="KW-0828">Tyrosine catabolism</keyword>
<dbReference type="Gene3D" id="3.10.180.10">
    <property type="entry name" value="2,3-Dihydroxybiphenyl 1,2-Dioxygenase, domain 1"/>
    <property type="match status" value="3"/>
</dbReference>
<dbReference type="InterPro" id="IPR029068">
    <property type="entry name" value="Glyas_Bleomycin-R_OHBP_Dase"/>
</dbReference>
<gene>
    <name evidence="13" type="primary">LOC106807184</name>
</gene>
<keyword evidence="6" id="KW-0677">Repeat</keyword>
<dbReference type="PIRSF" id="PIRSF009283">
    <property type="entry name" value="HPP_dOase"/>
    <property type="match status" value="1"/>
</dbReference>
<evidence type="ECO:0000256" key="6">
    <source>
        <dbReference type="ARBA" id="ARBA00022737"/>
    </source>
</evidence>
<dbReference type="InterPro" id="IPR005956">
    <property type="entry name" value="4OHPhenylPyrv_dOase"/>
</dbReference>
<keyword evidence="8" id="KW-0408">Iron</keyword>
<evidence type="ECO:0000256" key="5">
    <source>
        <dbReference type="ARBA" id="ARBA00022723"/>
    </source>
</evidence>
<name>A0ABM1DYC2_PRICU</name>
<evidence type="ECO:0000256" key="10">
    <source>
        <dbReference type="PIRNR" id="PIRNR009283"/>
    </source>
</evidence>
<dbReference type="SUPFAM" id="SSF54593">
    <property type="entry name" value="Glyoxalase/Bleomycin resistance protein/Dihydroxybiphenyl dioxygenase"/>
    <property type="match status" value="1"/>
</dbReference>
<reference evidence="13" key="1">
    <citation type="submission" date="2025-08" db="UniProtKB">
        <authorList>
            <consortium name="RefSeq"/>
        </authorList>
    </citation>
    <scope>IDENTIFICATION</scope>
</reference>
<evidence type="ECO:0000256" key="4">
    <source>
        <dbReference type="ARBA" id="ARBA00013222"/>
    </source>
</evidence>
<dbReference type="RefSeq" id="XP_014664943.1">
    <property type="nucleotide sequence ID" value="XM_014809457.1"/>
</dbReference>
<dbReference type="InterPro" id="IPR004360">
    <property type="entry name" value="Glyas_Fos-R_dOase_dom"/>
</dbReference>
<organism evidence="12 13">
    <name type="scientific">Priapulus caudatus</name>
    <name type="common">Priapulid worm</name>
    <dbReference type="NCBI Taxonomy" id="37621"/>
    <lineage>
        <taxon>Eukaryota</taxon>
        <taxon>Metazoa</taxon>
        <taxon>Ecdysozoa</taxon>
        <taxon>Scalidophora</taxon>
        <taxon>Priapulida</taxon>
        <taxon>Priapulimorpha</taxon>
        <taxon>Priapulimorphida</taxon>
        <taxon>Priapulidae</taxon>
        <taxon>Priapulus</taxon>
    </lineage>
</organism>
<dbReference type="Pfam" id="PF00903">
    <property type="entry name" value="Glyoxalase"/>
    <property type="match status" value="1"/>
</dbReference>
<dbReference type="PANTHER" id="PTHR11959:SF1">
    <property type="entry name" value="4-HYDROXYPHENYLPYRUVATE DIOXYGENASE"/>
    <property type="match status" value="1"/>
</dbReference>
<evidence type="ECO:0000313" key="12">
    <source>
        <dbReference type="Proteomes" id="UP000695022"/>
    </source>
</evidence>
<dbReference type="Proteomes" id="UP000695022">
    <property type="component" value="Unplaced"/>
</dbReference>
<evidence type="ECO:0000313" key="13">
    <source>
        <dbReference type="RefSeq" id="XP_014664943.1"/>
    </source>
</evidence>
<dbReference type="InterPro" id="IPR037523">
    <property type="entry name" value="VOC_core"/>
</dbReference>
<evidence type="ECO:0000256" key="8">
    <source>
        <dbReference type="ARBA" id="ARBA00023004"/>
    </source>
</evidence>